<proteinExistence type="predicted"/>
<dbReference type="EMBL" id="JAAMPC010000005">
    <property type="protein sequence ID" value="KAG2312545.1"/>
    <property type="molecule type" value="Genomic_DNA"/>
</dbReference>
<dbReference type="AlphaFoldDB" id="A0A8X7VJK4"/>
<accession>A0A8X7VJK4</accession>
<protein>
    <submittedName>
        <fullName evidence="1">Uncharacterized protein</fullName>
    </submittedName>
</protein>
<dbReference type="Proteomes" id="UP000886595">
    <property type="component" value="Unassembled WGS sequence"/>
</dbReference>
<sequence>MNKHNFNQIEKKTYIEIKKVRARGCCLTAVGREKRTRVVAGSQSVKDLSIQYISVASRFPVLDLES</sequence>
<reference evidence="1 2" key="1">
    <citation type="submission" date="2020-02" db="EMBL/GenBank/DDBJ databases">
        <authorList>
            <person name="Ma Q."/>
            <person name="Huang Y."/>
            <person name="Song X."/>
            <person name="Pei D."/>
        </authorList>
    </citation>
    <scope>NUCLEOTIDE SEQUENCE [LARGE SCALE GENOMIC DNA]</scope>
    <source>
        <strain evidence="1">Sxm20200214</strain>
        <tissue evidence="1">Leaf</tissue>
    </source>
</reference>
<evidence type="ECO:0000313" key="2">
    <source>
        <dbReference type="Proteomes" id="UP000886595"/>
    </source>
</evidence>
<name>A0A8X7VJK4_BRACI</name>
<keyword evidence="2" id="KW-1185">Reference proteome</keyword>
<gene>
    <name evidence="1" type="ORF">Bca52824_024102</name>
</gene>
<organism evidence="1 2">
    <name type="scientific">Brassica carinata</name>
    <name type="common">Ethiopian mustard</name>
    <name type="synonym">Abyssinian cabbage</name>
    <dbReference type="NCBI Taxonomy" id="52824"/>
    <lineage>
        <taxon>Eukaryota</taxon>
        <taxon>Viridiplantae</taxon>
        <taxon>Streptophyta</taxon>
        <taxon>Embryophyta</taxon>
        <taxon>Tracheophyta</taxon>
        <taxon>Spermatophyta</taxon>
        <taxon>Magnoliopsida</taxon>
        <taxon>eudicotyledons</taxon>
        <taxon>Gunneridae</taxon>
        <taxon>Pentapetalae</taxon>
        <taxon>rosids</taxon>
        <taxon>malvids</taxon>
        <taxon>Brassicales</taxon>
        <taxon>Brassicaceae</taxon>
        <taxon>Brassiceae</taxon>
        <taxon>Brassica</taxon>
    </lineage>
</organism>
<comment type="caution">
    <text evidence="1">The sequence shown here is derived from an EMBL/GenBank/DDBJ whole genome shotgun (WGS) entry which is preliminary data.</text>
</comment>
<evidence type="ECO:0000313" key="1">
    <source>
        <dbReference type="EMBL" id="KAG2312545.1"/>
    </source>
</evidence>